<dbReference type="HOGENOM" id="CLU_1663053_0_0_1"/>
<evidence type="ECO:0000256" key="1">
    <source>
        <dbReference type="SAM" id="Phobius"/>
    </source>
</evidence>
<organism evidence="2 3">
    <name type="scientific">Tribolium castaneum</name>
    <name type="common">Red flour beetle</name>
    <dbReference type="NCBI Taxonomy" id="7070"/>
    <lineage>
        <taxon>Eukaryota</taxon>
        <taxon>Metazoa</taxon>
        <taxon>Ecdysozoa</taxon>
        <taxon>Arthropoda</taxon>
        <taxon>Hexapoda</taxon>
        <taxon>Insecta</taxon>
        <taxon>Pterygota</taxon>
        <taxon>Neoptera</taxon>
        <taxon>Endopterygota</taxon>
        <taxon>Coleoptera</taxon>
        <taxon>Polyphaga</taxon>
        <taxon>Cucujiformia</taxon>
        <taxon>Tenebrionidae</taxon>
        <taxon>Tenebrionidae incertae sedis</taxon>
        <taxon>Tribolium</taxon>
    </lineage>
</organism>
<reference evidence="2 3" key="1">
    <citation type="journal article" date="2008" name="Nature">
        <title>The genome of the model beetle and pest Tribolium castaneum.</title>
        <authorList>
            <consortium name="Tribolium Genome Sequencing Consortium"/>
            <person name="Richards S."/>
            <person name="Gibbs R.A."/>
            <person name="Weinstock G.M."/>
            <person name="Brown S.J."/>
            <person name="Denell R."/>
            <person name="Beeman R.W."/>
            <person name="Gibbs R."/>
            <person name="Beeman R.W."/>
            <person name="Brown S.J."/>
            <person name="Bucher G."/>
            <person name="Friedrich M."/>
            <person name="Grimmelikhuijzen C.J."/>
            <person name="Klingler M."/>
            <person name="Lorenzen M."/>
            <person name="Richards S."/>
            <person name="Roth S."/>
            <person name="Schroder R."/>
            <person name="Tautz D."/>
            <person name="Zdobnov E.M."/>
            <person name="Muzny D."/>
            <person name="Gibbs R.A."/>
            <person name="Weinstock G.M."/>
            <person name="Attaway T."/>
            <person name="Bell S."/>
            <person name="Buhay C.J."/>
            <person name="Chandrabose M.N."/>
            <person name="Chavez D."/>
            <person name="Clerk-Blankenburg K.P."/>
            <person name="Cree A."/>
            <person name="Dao M."/>
            <person name="Davis C."/>
            <person name="Chacko J."/>
            <person name="Dinh H."/>
            <person name="Dugan-Rocha S."/>
            <person name="Fowler G."/>
            <person name="Garner T.T."/>
            <person name="Garnes J."/>
            <person name="Gnirke A."/>
            <person name="Hawes A."/>
            <person name="Hernandez J."/>
            <person name="Hines S."/>
            <person name="Holder M."/>
            <person name="Hume J."/>
            <person name="Jhangiani S.N."/>
            <person name="Joshi V."/>
            <person name="Khan Z.M."/>
            <person name="Jackson L."/>
            <person name="Kovar C."/>
            <person name="Kowis A."/>
            <person name="Lee S."/>
            <person name="Lewis L.R."/>
            <person name="Margolis J."/>
            <person name="Morgan M."/>
            <person name="Nazareth L.V."/>
            <person name="Nguyen N."/>
            <person name="Okwuonu G."/>
            <person name="Parker D."/>
            <person name="Richards S."/>
            <person name="Ruiz S.J."/>
            <person name="Santibanez J."/>
            <person name="Savard J."/>
            <person name="Scherer S.E."/>
            <person name="Schneider B."/>
            <person name="Sodergren E."/>
            <person name="Tautz D."/>
            <person name="Vattahil S."/>
            <person name="Villasana D."/>
            <person name="White C.S."/>
            <person name="Wright R."/>
            <person name="Park Y."/>
            <person name="Beeman R.W."/>
            <person name="Lord J."/>
            <person name="Oppert B."/>
            <person name="Lorenzen M."/>
            <person name="Brown S."/>
            <person name="Wang L."/>
            <person name="Savard J."/>
            <person name="Tautz D."/>
            <person name="Richards S."/>
            <person name="Weinstock G."/>
            <person name="Gibbs R.A."/>
            <person name="Liu Y."/>
            <person name="Worley K."/>
            <person name="Weinstock G."/>
            <person name="Elsik C.G."/>
            <person name="Reese J.T."/>
            <person name="Elhaik E."/>
            <person name="Landan G."/>
            <person name="Graur D."/>
            <person name="Arensburger P."/>
            <person name="Atkinson P."/>
            <person name="Beeman R.W."/>
            <person name="Beidler J."/>
            <person name="Brown S.J."/>
            <person name="Demuth J.P."/>
            <person name="Drury D.W."/>
            <person name="Du Y.Z."/>
            <person name="Fujiwara H."/>
            <person name="Lorenzen M."/>
            <person name="Maselli V."/>
            <person name="Osanai M."/>
            <person name="Park Y."/>
            <person name="Robertson H.M."/>
            <person name="Tu Z."/>
            <person name="Wang J.J."/>
            <person name="Wang S."/>
            <person name="Richards S."/>
            <person name="Song H."/>
            <person name="Zhang L."/>
            <person name="Sodergren E."/>
            <person name="Werner D."/>
            <person name="Stanke M."/>
            <person name="Morgenstern B."/>
            <person name="Solovyev V."/>
            <person name="Kosarev P."/>
            <person name="Brown G."/>
            <person name="Chen H.C."/>
            <person name="Ermolaeva O."/>
            <person name="Hlavina W."/>
            <person name="Kapustin Y."/>
            <person name="Kiryutin B."/>
            <person name="Kitts P."/>
            <person name="Maglott D."/>
            <person name="Pruitt K."/>
            <person name="Sapojnikov V."/>
            <person name="Souvorov A."/>
            <person name="Mackey A.J."/>
            <person name="Waterhouse R.M."/>
            <person name="Wyder S."/>
            <person name="Zdobnov E.M."/>
            <person name="Zdobnov E.M."/>
            <person name="Wyder S."/>
            <person name="Kriventseva E.V."/>
            <person name="Kadowaki T."/>
            <person name="Bork P."/>
            <person name="Aranda M."/>
            <person name="Bao R."/>
            <person name="Beermann A."/>
            <person name="Berns N."/>
            <person name="Bolognesi R."/>
            <person name="Bonneton F."/>
            <person name="Bopp D."/>
            <person name="Brown S.J."/>
            <person name="Bucher G."/>
            <person name="Butts T."/>
            <person name="Chaumot A."/>
            <person name="Denell R.E."/>
            <person name="Ferrier D.E."/>
            <person name="Friedrich M."/>
            <person name="Gordon C.M."/>
            <person name="Jindra M."/>
            <person name="Klingler M."/>
            <person name="Lan Q."/>
            <person name="Lattorff H.M."/>
            <person name="Laudet V."/>
            <person name="von Levetsow C."/>
            <person name="Liu Z."/>
            <person name="Lutz R."/>
            <person name="Lynch J.A."/>
            <person name="da Fonseca R.N."/>
            <person name="Posnien N."/>
            <person name="Reuter R."/>
            <person name="Roth S."/>
            <person name="Savard J."/>
            <person name="Schinko J.B."/>
            <person name="Schmitt C."/>
            <person name="Schoppmeier M."/>
            <person name="Schroder R."/>
            <person name="Shippy T.D."/>
            <person name="Simonnet F."/>
            <person name="Marques-Souza H."/>
            <person name="Tautz D."/>
            <person name="Tomoyasu Y."/>
            <person name="Trauner J."/>
            <person name="Van der Zee M."/>
            <person name="Vervoort M."/>
            <person name="Wittkopp N."/>
            <person name="Wimmer E.A."/>
            <person name="Yang X."/>
            <person name="Jones A.K."/>
            <person name="Sattelle D.B."/>
            <person name="Ebert P.R."/>
            <person name="Nelson D."/>
            <person name="Scott J.G."/>
            <person name="Beeman R.W."/>
            <person name="Muthukrishnan S."/>
            <person name="Kramer K.J."/>
            <person name="Arakane Y."/>
            <person name="Beeman R.W."/>
            <person name="Zhu Q."/>
            <person name="Hogenkamp D."/>
            <person name="Dixit R."/>
            <person name="Oppert B."/>
            <person name="Jiang H."/>
            <person name="Zou Z."/>
            <person name="Marshall J."/>
            <person name="Elpidina E."/>
            <person name="Vinokurov K."/>
            <person name="Oppert C."/>
            <person name="Zou Z."/>
            <person name="Evans J."/>
            <person name="Lu Z."/>
            <person name="Zhao P."/>
            <person name="Sumathipala N."/>
            <person name="Altincicek B."/>
            <person name="Vilcinskas A."/>
            <person name="Williams M."/>
            <person name="Hultmark D."/>
            <person name="Hetru C."/>
            <person name="Jiang H."/>
            <person name="Grimmelikhuijzen C.J."/>
            <person name="Hauser F."/>
            <person name="Cazzamali G."/>
            <person name="Williamson M."/>
            <person name="Park Y."/>
            <person name="Li B."/>
            <person name="Tanaka Y."/>
            <person name="Predel R."/>
            <person name="Neupert S."/>
            <person name="Schachtner J."/>
            <person name="Verleyen P."/>
            <person name="Raible F."/>
            <person name="Bork P."/>
            <person name="Friedrich M."/>
            <person name="Walden K.K."/>
            <person name="Robertson H.M."/>
            <person name="Angeli S."/>
            <person name="Foret S."/>
            <person name="Bucher G."/>
            <person name="Schuetz S."/>
            <person name="Maleszka R."/>
            <person name="Wimmer E.A."/>
            <person name="Beeman R.W."/>
            <person name="Lorenzen M."/>
            <person name="Tomoyasu Y."/>
            <person name="Miller S.C."/>
            <person name="Grossmann D."/>
            <person name="Bucher G."/>
        </authorList>
    </citation>
    <scope>NUCLEOTIDE SEQUENCE [LARGE SCALE GENOMIC DNA]</scope>
    <source>
        <strain evidence="2 3">Georgia GA2</strain>
    </source>
</reference>
<accession>D6WC69</accession>
<keyword evidence="1" id="KW-0812">Transmembrane</keyword>
<evidence type="ECO:0000313" key="3">
    <source>
        <dbReference type="Proteomes" id="UP000007266"/>
    </source>
</evidence>
<name>D6WC69_TRICA</name>
<sequence>MYKIKEWEADWLGNVMNDVNPSWDMDTYADLRAIATIHANVCDKDLTFTYCNPYISAVGVIFLNLRWIRRLLRRVRLILAVFRHRLDRDDCCCLTVSSFNGCLQMKAALIFHRFAADFNGHFASECFLRKLTKFSSGISNCRDNDLDQANRTYTWSKNL</sequence>
<keyword evidence="3" id="KW-1185">Reference proteome</keyword>
<reference evidence="2 3" key="2">
    <citation type="journal article" date="2010" name="Nucleic Acids Res.">
        <title>BeetleBase in 2010: revisions to provide comprehensive genomic information for Tribolium castaneum.</title>
        <authorList>
            <person name="Kim H.S."/>
            <person name="Murphy T."/>
            <person name="Xia J."/>
            <person name="Caragea D."/>
            <person name="Park Y."/>
            <person name="Beeman R.W."/>
            <person name="Lorenzen M.D."/>
            <person name="Butcher S."/>
            <person name="Manak J.R."/>
            <person name="Brown S.J."/>
        </authorList>
    </citation>
    <scope>GENOME REANNOTATION</scope>
    <source>
        <strain evidence="2 3">Georgia GA2</strain>
    </source>
</reference>
<feature type="transmembrane region" description="Helical" evidence="1">
    <location>
        <begin position="47"/>
        <end position="68"/>
    </location>
</feature>
<evidence type="ECO:0000313" key="2">
    <source>
        <dbReference type="EMBL" id="EEZ98769.1"/>
    </source>
</evidence>
<keyword evidence="1" id="KW-1133">Transmembrane helix</keyword>
<dbReference type="EMBL" id="KQ971316">
    <property type="protein sequence ID" value="EEZ98769.1"/>
    <property type="molecule type" value="Genomic_DNA"/>
</dbReference>
<proteinExistence type="predicted"/>
<protein>
    <submittedName>
        <fullName evidence="2">Uncharacterized protein</fullName>
    </submittedName>
</protein>
<gene>
    <name evidence="2" type="primary">GLEAN_01333</name>
    <name evidence="2" type="ORF">TcasGA2_TC001333</name>
</gene>
<dbReference type="Proteomes" id="UP000007266">
    <property type="component" value="Linkage group 2"/>
</dbReference>
<dbReference type="AlphaFoldDB" id="D6WC69"/>
<keyword evidence="1" id="KW-0472">Membrane</keyword>